<organism evidence="3 5">
    <name type="scientific">Alteromonas stellipolaris</name>
    <dbReference type="NCBI Taxonomy" id="233316"/>
    <lineage>
        <taxon>Bacteria</taxon>
        <taxon>Pseudomonadati</taxon>
        <taxon>Pseudomonadota</taxon>
        <taxon>Gammaproteobacteria</taxon>
        <taxon>Alteromonadales</taxon>
        <taxon>Alteromonadaceae</taxon>
        <taxon>Alteromonas/Salinimonas group</taxon>
        <taxon>Alteromonas</taxon>
    </lineage>
</organism>
<dbReference type="Proteomes" id="UP001170717">
    <property type="component" value="Unassembled WGS sequence"/>
</dbReference>
<feature type="domain" description="STAS" evidence="1">
    <location>
        <begin position="47"/>
        <end position="102"/>
    </location>
</feature>
<protein>
    <submittedName>
        <fullName evidence="3">STAS domain-containing protein</fullName>
    </submittedName>
    <submittedName>
        <fullName evidence="2">Sulfate transporter</fullName>
    </submittedName>
</protein>
<evidence type="ECO:0000313" key="2">
    <source>
        <dbReference type="EMBL" id="AMJ73410.1"/>
    </source>
</evidence>
<dbReference type="SUPFAM" id="SSF52091">
    <property type="entry name" value="SpoIIaa-like"/>
    <property type="match status" value="1"/>
</dbReference>
<dbReference type="EMBL" id="CP013926">
    <property type="protein sequence ID" value="AMJ73410.1"/>
    <property type="molecule type" value="Genomic_DNA"/>
</dbReference>
<dbReference type="GeneID" id="83257043"/>
<proteinExistence type="predicted"/>
<dbReference type="Gene3D" id="3.30.750.24">
    <property type="entry name" value="STAS domain"/>
    <property type="match status" value="1"/>
</dbReference>
<dbReference type="InterPro" id="IPR052746">
    <property type="entry name" value="MlaB_ABC_Transporter"/>
</dbReference>
<dbReference type="InterPro" id="IPR058548">
    <property type="entry name" value="MlaB-like_STAS"/>
</dbReference>
<evidence type="ECO:0000313" key="3">
    <source>
        <dbReference type="EMBL" id="MDO6576374.1"/>
    </source>
</evidence>
<dbReference type="RefSeq" id="WP_057793744.1">
    <property type="nucleotide sequence ID" value="NZ_CANLMS010000002.1"/>
</dbReference>
<evidence type="ECO:0000313" key="5">
    <source>
        <dbReference type="Proteomes" id="UP001170717"/>
    </source>
</evidence>
<accession>A0AAW7YYR6</accession>
<evidence type="ECO:0000259" key="1">
    <source>
        <dbReference type="PROSITE" id="PS50801"/>
    </source>
</evidence>
<dbReference type="Pfam" id="PF13466">
    <property type="entry name" value="STAS_2"/>
    <property type="match status" value="1"/>
</dbReference>
<dbReference type="KEGG" id="asq:AVL57_05135"/>
<dbReference type="Proteomes" id="UP000056750">
    <property type="component" value="Chromosome"/>
</dbReference>
<dbReference type="EMBL" id="JAUOQI010000002">
    <property type="protein sequence ID" value="MDO6576374.1"/>
    <property type="molecule type" value="Genomic_DNA"/>
</dbReference>
<dbReference type="PROSITE" id="PS50801">
    <property type="entry name" value="STAS"/>
    <property type="match status" value="1"/>
</dbReference>
<dbReference type="InterPro" id="IPR036513">
    <property type="entry name" value="STAS_dom_sf"/>
</dbReference>
<reference evidence="3" key="2">
    <citation type="submission" date="2023-07" db="EMBL/GenBank/DDBJ databases">
        <title>Genome content predicts the carbon catabolic preferences of heterotrophic bacteria.</title>
        <authorList>
            <person name="Gralka M."/>
        </authorList>
    </citation>
    <scope>NUCLEOTIDE SEQUENCE</scope>
    <source>
        <strain evidence="3">F2M12</strain>
    </source>
</reference>
<evidence type="ECO:0000313" key="4">
    <source>
        <dbReference type="Proteomes" id="UP000056750"/>
    </source>
</evidence>
<dbReference type="AlphaFoldDB" id="A0AAW7YYR6"/>
<dbReference type="PANTHER" id="PTHR35849:SF1">
    <property type="entry name" value="INTERMEMBRANE PHOSPHOLIPID TRANSPORT SYSTEM BINDING PROTEIN MLAB"/>
    <property type="match status" value="1"/>
</dbReference>
<sequence>MSLFQVNDNAQVSVHGHLDRDTLSKNFWESLTSSQSAILVKAGTCCIDLGDVERVDSAGLAWILNAIRDGKREGINVSLREPPEKLRKLAKISDVDGFLPVE</sequence>
<dbReference type="PANTHER" id="PTHR35849">
    <property type="entry name" value="BLR2341 PROTEIN"/>
    <property type="match status" value="1"/>
</dbReference>
<dbReference type="InterPro" id="IPR002645">
    <property type="entry name" value="STAS_dom"/>
</dbReference>
<keyword evidence="4" id="KW-1185">Reference proteome</keyword>
<name>A0AAW7YYR6_9ALTE</name>
<gene>
    <name evidence="2" type="ORF">AVL57_05135</name>
    <name evidence="3" type="ORF">Q4527_03190</name>
</gene>
<reference evidence="2 4" key="1">
    <citation type="submission" date="2015-12" db="EMBL/GenBank/DDBJ databases">
        <title>Intraspecies pangenome expansion in the marine bacterium Alteromonas.</title>
        <authorList>
            <person name="Lopez-Perez M."/>
            <person name="Rodriguez-Valera F."/>
        </authorList>
    </citation>
    <scope>NUCLEOTIDE SEQUENCE [LARGE SCALE GENOMIC DNA]</scope>
    <source>
        <strain evidence="2 4">LMG 21861</strain>
    </source>
</reference>
<dbReference type="CDD" id="cd07043">
    <property type="entry name" value="STAS_anti-anti-sigma_factors"/>
    <property type="match status" value="1"/>
</dbReference>